<evidence type="ECO:0000256" key="3">
    <source>
        <dbReference type="ARBA" id="ARBA00023125"/>
    </source>
</evidence>
<organism evidence="8 9">
    <name type="scientific">Enterococcus avium</name>
    <name type="common">Streptococcus avium</name>
    <dbReference type="NCBI Taxonomy" id="33945"/>
    <lineage>
        <taxon>Bacteria</taxon>
        <taxon>Bacillati</taxon>
        <taxon>Bacillota</taxon>
        <taxon>Bacilli</taxon>
        <taxon>Lactobacillales</taxon>
        <taxon>Enterococcaceae</taxon>
        <taxon>Enterococcus</taxon>
    </lineage>
</organism>
<gene>
    <name evidence="8" type="ORF">EK398_20535</name>
</gene>
<proteinExistence type="inferred from homology"/>
<dbReference type="GO" id="GO:0006310">
    <property type="term" value="P:DNA recombination"/>
    <property type="evidence" value="ECO:0007669"/>
    <property type="project" value="UniProtKB-KW"/>
</dbReference>
<comment type="caution">
    <text evidence="8">The sequence shown here is derived from an EMBL/GenBank/DDBJ whole genome shotgun (WGS) entry which is preliminary data.</text>
</comment>
<dbReference type="PROSITE" id="PS51900">
    <property type="entry name" value="CB"/>
    <property type="match status" value="1"/>
</dbReference>
<evidence type="ECO:0000313" key="9">
    <source>
        <dbReference type="Proteomes" id="UP000288388"/>
    </source>
</evidence>
<dbReference type="InterPro" id="IPR050090">
    <property type="entry name" value="Tyrosine_recombinase_XerCD"/>
</dbReference>
<dbReference type="PANTHER" id="PTHR30349">
    <property type="entry name" value="PHAGE INTEGRASE-RELATED"/>
    <property type="match status" value="1"/>
</dbReference>
<evidence type="ECO:0000256" key="2">
    <source>
        <dbReference type="ARBA" id="ARBA00022908"/>
    </source>
</evidence>
<dbReference type="InterPro" id="IPR002104">
    <property type="entry name" value="Integrase_catalytic"/>
</dbReference>
<dbReference type="InterPro" id="IPR011010">
    <property type="entry name" value="DNA_brk_join_enz"/>
</dbReference>
<dbReference type="Gene3D" id="1.10.443.10">
    <property type="entry name" value="Intergrase catalytic core"/>
    <property type="match status" value="1"/>
</dbReference>
<dbReference type="Pfam" id="PF00589">
    <property type="entry name" value="Phage_integrase"/>
    <property type="match status" value="1"/>
</dbReference>
<dbReference type="Pfam" id="PF02899">
    <property type="entry name" value="Phage_int_SAM_1"/>
    <property type="match status" value="1"/>
</dbReference>
<dbReference type="GO" id="GO:0003677">
    <property type="term" value="F:DNA binding"/>
    <property type="evidence" value="ECO:0007669"/>
    <property type="project" value="UniProtKB-UniRule"/>
</dbReference>
<reference evidence="8 9" key="1">
    <citation type="submission" date="2018-12" db="EMBL/GenBank/DDBJ databases">
        <title>A novel vanA-carrying plasmid in a clinical isolate of Enterococcus avium.</title>
        <authorList>
            <person name="Bernasconi O.J."/>
            <person name="Luzzaro F."/>
            <person name="Endimiani A."/>
        </authorList>
    </citation>
    <scope>NUCLEOTIDE SEQUENCE [LARGE SCALE GENOMIC DNA]</scope>
    <source>
        <strain evidence="8 9">LC0559/18</strain>
    </source>
</reference>
<protein>
    <submittedName>
        <fullName evidence="8">Transposase</fullName>
    </submittedName>
</protein>
<evidence type="ECO:0000259" key="6">
    <source>
        <dbReference type="PROSITE" id="PS51898"/>
    </source>
</evidence>
<evidence type="ECO:0000256" key="5">
    <source>
        <dbReference type="PROSITE-ProRule" id="PRU01248"/>
    </source>
</evidence>
<dbReference type="Proteomes" id="UP000288388">
    <property type="component" value="Unassembled WGS sequence"/>
</dbReference>
<evidence type="ECO:0000259" key="7">
    <source>
        <dbReference type="PROSITE" id="PS51900"/>
    </source>
</evidence>
<dbReference type="GO" id="GO:0015074">
    <property type="term" value="P:DNA integration"/>
    <property type="evidence" value="ECO:0007669"/>
    <property type="project" value="UniProtKB-KW"/>
</dbReference>
<dbReference type="SUPFAM" id="SSF56349">
    <property type="entry name" value="DNA breaking-rejoining enzymes"/>
    <property type="match status" value="1"/>
</dbReference>
<dbReference type="InterPro" id="IPR004107">
    <property type="entry name" value="Integrase_SAM-like_N"/>
</dbReference>
<keyword evidence="3 5" id="KW-0238">DNA-binding</keyword>
<dbReference type="AlphaFoldDB" id="A0A2N8PRL1"/>
<dbReference type="RefSeq" id="WP_102872813.1">
    <property type="nucleotide sequence ID" value="NZ_JARPWZ010000075.1"/>
</dbReference>
<sequence length="366" mass="43031">MRVQEVILPNEGRRYLVLDDQGKPVPPVLKYIKYLDNIQKSPNTQRTYCFALRDYFVFLSLTETNYESANIKTIANFLSWLVNPTLIEKVQHLIPPTLRSEKTINLKVTAVLSFYKFLYQFEYIEQDVATRAYVDVKGIKQYKGFLHHITRSKSVSESILKLKEPKKRVETIPDTTLQAALSATTNVRDFFLLQLLFETGLRIGETLSLHKEDVLFDLKSGHRIRLAYRSEQPREFRQKTGLREVHISANLIDLFDDYMYSIADFDQCDSLFVKIKGKSQGLPMNYQDVISTFRRIEGKIDYHLHPHLYRHTHATKYYEQTKDIKIVQERLGHKQIQTTMNLYLHPSDKEIRNQWEKASSAFRLEE</sequence>
<keyword evidence="2" id="KW-0229">DNA integration</keyword>
<dbReference type="EMBL" id="RYZS01000002">
    <property type="protein sequence ID" value="RVU92862.1"/>
    <property type="molecule type" value="Genomic_DNA"/>
</dbReference>
<dbReference type="InterPro" id="IPR013762">
    <property type="entry name" value="Integrase-like_cat_sf"/>
</dbReference>
<feature type="domain" description="Core-binding (CB)" evidence="7">
    <location>
        <begin position="22"/>
        <end position="119"/>
    </location>
</feature>
<feature type="domain" description="Tyr recombinase" evidence="6">
    <location>
        <begin position="163"/>
        <end position="356"/>
    </location>
</feature>
<evidence type="ECO:0000313" key="8">
    <source>
        <dbReference type="EMBL" id="RVU92862.1"/>
    </source>
</evidence>
<dbReference type="PROSITE" id="PS51898">
    <property type="entry name" value="TYR_RECOMBINASE"/>
    <property type="match status" value="1"/>
</dbReference>
<dbReference type="InterPro" id="IPR044068">
    <property type="entry name" value="CB"/>
</dbReference>
<evidence type="ECO:0000256" key="4">
    <source>
        <dbReference type="ARBA" id="ARBA00023172"/>
    </source>
</evidence>
<dbReference type="Gene3D" id="1.10.150.130">
    <property type="match status" value="1"/>
</dbReference>
<dbReference type="PANTHER" id="PTHR30349:SF41">
    <property type="entry name" value="INTEGRASE_RECOMBINASE PROTEIN MJ0367-RELATED"/>
    <property type="match status" value="1"/>
</dbReference>
<evidence type="ECO:0000256" key="1">
    <source>
        <dbReference type="ARBA" id="ARBA00008857"/>
    </source>
</evidence>
<name>A0A2N8PRL1_ENTAV</name>
<dbReference type="InterPro" id="IPR010998">
    <property type="entry name" value="Integrase_recombinase_N"/>
</dbReference>
<comment type="similarity">
    <text evidence="1">Belongs to the 'phage' integrase family.</text>
</comment>
<accession>A0A2N8PRL1</accession>
<keyword evidence="4" id="KW-0233">DNA recombination</keyword>